<evidence type="ECO:0000313" key="3">
    <source>
        <dbReference type="Proteomes" id="UP000198867"/>
    </source>
</evidence>
<protein>
    <submittedName>
        <fullName evidence="2">Lysophospholipase, alpha-beta hydrolase superfamily</fullName>
    </submittedName>
</protein>
<dbReference type="STRING" id="995034.SAMN05216219_2158"/>
<dbReference type="Gene3D" id="3.40.50.1820">
    <property type="entry name" value="alpha/beta hydrolase"/>
    <property type="match status" value="1"/>
</dbReference>
<reference evidence="3" key="1">
    <citation type="submission" date="2016-10" db="EMBL/GenBank/DDBJ databases">
        <authorList>
            <person name="Varghese N."/>
            <person name="Submissions S."/>
        </authorList>
    </citation>
    <scope>NUCLEOTIDE SEQUENCE [LARGE SCALE GENOMIC DNA]</scope>
    <source>
        <strain evidence="3">CGMCC 1.11101</strain>
    </source>
</reference>
<evidence type="ECO:0000313" key="2">
    <source>
        <dbReference type="EMBL" id="SFN81067.1"/>
    </source>
</evidence>
<dbReference type="InterPro" id="IPR050228">
    <property type="entry name" value="Carboxylesterase_BioH"/>
</dbReference>
<dbReference type="PANTHER" id="PTHR43194">
    <property type="entry name" value="HYDROLASE ALPHA/BETA FOLD FAMILY"/>
    <property type="match status" value="1"/>
</dbReference>
<dbReference type="Proteomes" id="UP000198867">
    <property type="component" value="Unassembled WGS sequence"/>
</dbReference>
<proteinExistence type="predicted"/>
<dbReference type="PANTHER" id="PTHR43194:SF2">
    <property type="entry name" value="PEROXISOMAL MEMBRANE PROTEIN LPX1"/>
    <property type="match status" value="1"/>
</dbReference>
<keyword evidence="2" id="KW-0378">Hydrolase</keyword>
<evidence type="ECO:0000259" key="1">
    <source>
        <dbReference type="Pfam" id="PF12697"/>
    </source>
</evidence>
<dbReference type="Pfam" id="PF12697">
    <property type="entry name" value="Abhydrolase_6"/>
    <property type="match status" value="1"/>
</dbReference>
<name>A0A1I5C2C0_9MICO</name>
<dbReference type="InterPro" id="IPR029058">
    <property type="entry name" value="AB_hydrolase_fold"/>
</dbReference>
<dbReference type="SUPFAM" id="SSF53474">
    <property type="entry name" value="alpha/beta-Hydrolases"/>
    <property type="match status" value="1"/>
</dbReference>
<feature type="domain" description="AB hydrolase-1" evidence="1">
    <location>
        <begin position="5"/>
        <end position="227"/>
    </location>
</feature>
<dbReference type="InterPro" id="IPR000073">
    <property type="entry name" value="AB_hydrolase_1"/>
</dbReference>
<dbReference type="AlphaFoldDB" id="A0A1I5C2C0"/>
<dbReference type="RefSeq" id="WP_090711290.1">
    <property type="nucleotide sequence ID" value="NZ_FOVM01000006.1"/>
</dbReference>
<dbReference type="EMBL" id="FOVM01000006">
    <property type="protein sequence ID" value="SFN81067.1"/>
    <property type="molecule type" value="Genomic_DNA"/>
</dbReference>
<keyword evidence="3" id="KW-1185">Reference proteome</keyword>
<dbReference type="GO" id="GO:0016787">
    <property type="term" value="F:hydrolase activity"/>
    <property type="evidence" value="ECO:0007669"/>
    <property type="project" value="UniProtKB-KW"/>
</dbReference>
<organism evidence="2 3">
    <name type="scientific">Mycetocola miduiensis</name>
    <dbReference type="NCBI Taxonomy" id="995034"/>
    <lineage>
        <taxon>Bacteria</taxon>
        <taxon>Bacillati</taxon>
        <taxon>Actinomycetota</taxon>
        <taxon>Actinomycetes</taxon>
        <taxon>Micrococcales</taxon>
        <taxon>Microbacteriaceae</taxon>
        <taxon>Mycetocola</taxon>
    </lineage>
</organism>
<dbReference type="OrthoDB" id="5495375at2"/>
<sequence length="240" mass="25765">MPATVILVHGLRTSATLWRHQEEYLRRLGIPTDALDLPGHGTRLGERFTVDAALESIGDAVTAAEASGEKPYLVGFSLGGYLGIEWVARNPGRVAGLLAAACATVPHPVIMHGWRAISKVISTFPDRGRSLNDATVRLFVPQPGATDVIAGGVALDVMDDVLLSLLTMHPLERLAEIDEPVLFVNGRFDHVRGHAGRYLAATRNGRLITVPGASHMVSVVRPHAFTDALMEGYRDATSHG</sequence>
<accession>A0A1I5C2C0</accession>
<gene>
    <name evidence="2" type="ORF">SAMN05216219_2158</name>
</gene>